<dbReference type="Proteomes" id="UP000028824">
    <property type="component" value="Unassembled WGS sequence"/>
</dbReference>
<name>A0A086Y179_9RHOB</name>
<organism evidence="2 3">
    <name type="scientific">Paenirhodobacter enshiensis</name>
    <dbReference type="NCBI Taxonomy" id="1105367"/>
    <lineage>
        <taxon>Bacteria</taxon>
        <taxon>Pseudomonadati</taxon>
        <taxon>Pseudomonadota</taxon>
        <taxon>Alphaproteobacteria</taxon>
        <taxon>Rhodobacterales</taxon>
        <taxon>Rhodobacter group</taxon>
        <taxon>Paenirhodobacter</taxon>
    </lineage>
</organism>
<evidence type="ECO:0000313" key="2">
    <source>
        <dbReference type="EMBL" id="KFI28029.1"/>
    </source>
</evidence>
<keyword evidence="1" id="KW-0812">Transmembrane</keyword>
<evidence type="ECO:0000256" key="1">
    <source>
        <dbReference type="SAM" id="Phobius"/>
    </source>
</evidence>
<reference evidence="2 3" key="1">
    <citation type="submission" date="2014-03" db="EMBL/GenBank/DDBJ databases">
        <title>Genome of Paenirhodobacter enshiensis DW2-9.</title>
        <authorList>
            <person name="Wang D."/>
            <person name="Wang G."/>
        </authorList>
    </citation>
    <scope>NUCLEOTIDE SEQUENCE [LARGE SCALE GENOMIC DNA]</scope>
    <source>
        <strain evidence="2 3">DW2-9</strain>
    </source>
</reference>
<gene>
    <name evidence="2" type="ORF">CG50_14010</name>
</gene>
<feature type="transmembrane region" description="Helical" evidence="1">
    <location>
        <begin position="21"/>
        <end position="42"/>
    </location>
</feature>
<dbReference type="AlphaFoldDB" id="A0A086Y179"/>
<evidence type="ECO:0008006" key="4">
    <source>
        <dbReference type="Google" id="ProtNLM"/>
    </source>
</evidence>
<dbReference type="OrthoDB" id="5525128at2"/>
<dbReference type="EMBL" id="JFZB01000007">
    <property type="protein sequence ID" value="KFI28029.1"/>
    <property type="molecule type" value="Genomic_DNA"/>
</dbReference>
<evidence type="ECO:0000313" key="3">
    <source>
        <dbReference type="Proteomes" id="UP000028824"/>
    </source>
</evidence>
<comment type="caution">
    <text evidence="2">The sequence shown here is derived from an EMBL/GenBank/DDBJ whole genome shotgun (WGS) entry which is preliminary data.</text>
</comment>
<sequence length="73" mass="7985">MIRFWKIRRPDFRSESGAVTVDWVVLTALVVSLGFVVGYAVWGPAGERAVAISNQILSNVNSLLRCGEMSCGQ</sequence>
<keyword evidence="1" id="KW-0472">Membrane</keyword>
<proteinExistence type="predicted"/>
<keyword evidence="3" id="KW-1185">Reference proteome</keyword>
<dbReference type="STRING" id="1105367.CG50_14010"/>
<dbReference type="RefSeq" id="WP_036636055.1">
    <property type="nucleotide sequence ID" value="NZ_JAYRMG010000010.1"/>
</dbReference>
<keyword evidence="1" id="KW-1133">Transmembrane helix</keyword>
<accession>A0A086Y179</accession>
<protein>
    <recommendedName>
        <fullName evidence="4">Pilus assembly protein</fullName>
    </recommendedName>
</protein>